<sequence length="159" mass="17672">MPADGFSRELSSFRMSDLKGKQKQKLEENSGSSAGQNSPPDAHRSPMAAEGEAKIAIVFHALGDPTRRRILEMLSAGPQSVSQLAEPLGVTLTAVMQHLQILEQCDLARTEKIGRVRTCRVETSGFAVLEQWIKARKTPLEQSLDRLSKFLIEEQDKRE</sequence>
<dbReference type="NCBIfam" id="NF033788">
    <property type="entry name" value="HTH_metalloreg"/>
    <property type="match status" value="1"/>
</dbReference>
<accession>A0ABW1EK31</accession>
<dbReference type="PROSITE" id="PS50987">
    <property type="entry name" value="HTH_ARSR_2"/>
    <property type="match status" value="1"/>
</dbReference>
<feature type="region of interest" description="Disordered" evidence="1">
    <location>
        <begin position="1"/>
        <end position="48"/>
    </location>
</feature>
<dbReference type="PANTHER" id="PTHR38600:SF1">
    <property type="entry name" value="TRANSCRIPTIONAL REGULATORY PROTEIN"/>
    <property type="match status" value="1"/>
</dbReference>
<dbReference type="InterPro" id="IPR001845">
    <property type="entry name" value="HTH_ArsR_DNA-bd_dom"/>
</dbReference>
<dbReference type="Gene3D" id="1.10.10.10">
    <property type="entry name" value="Winged helix-like DNA-binding domain superfamily/Winged helix DNA-binding domain"/>
    <property type="match status" value="1"/>
</dbReference>
<evidence type="ECO:0000259" key="2">
    <source>
        <dbReference type="PROSITE" id="PS50987"/>
    </source>
</evidence>
<feature type="compositionally biased region" description="Polar residues" evidence="1">
    <location>
        <begin position="29"/>
        <end position="39"/>
    </location>
</feature>
<name>A0ABW1EK31_9BACT</name>
<organism evidence="3 4">
    <name type="scientific">Acidicapsa dinghuensis</name>
    <dbReference type="NCBI Taxonomy" id="2218256"/>
    <lineage>
        <taxon>Bacteria</taxon>
        <taxon>Pseudomonadati</taxon>
        <taxon>Acidobacteriota</taxon>
        <taxon>Terriglobia</taxon>
        <taxon>Terriglobales</taxon>
        <taxon>Acidobacteriaceae</taxon>
        <taxon>Acidicapsa</taxon>
    </lineage>
</organism>
<dbReference type="SMART" id="SM00418">
    <property type="entry name" value="HTH_ARSR"/>
    <property type="match status" value="1"/>
</dbReference>
<protein>
    <submittedName>
        <fullName evidence="3">ArsR/SmtB family transcription factor</fullName>
    </submittedName>
</protein>
<dbReference type="InterPro" id="IPR036390">
    <property type="entry name" value="WH_DNA-bd_sf"/>
</dbReference>
<reference evidence="4" key="1">
    <citation type="journal article" date="2019" name="Int. J. Syst. Evol. Microbiol.">
        <title>The Global Catalogue of Microorganisms (GCM) 10K type strain sequencing project: providing services to taxonomists for standard genome sequencing and annotation.</title>
        <authorList>
            <consortium name="The Broad Institute Genomics Platform"/>
            <consortium name="The Broad Institute Genome Sequencing Center for Infectious Disease"/>
            <person name="Wu L."/>
            <person name="Ma J."/>
        </authorList>
    </citation>
    <scope>NUCLEOTIDE SEQUENCE [LARGE SCALE GENOMIC DNA]</scope>
    <source>
        <strain evidence="4">JCM 4087</strain>
    </source>
</reference>
<dbReference type="InterPro" id="IPR011991">
    <property type="entry name" value="ArsR-like_HTH"/>
</dbReference>
<dbReference type="EMBL" id="JBHSPH010000010">
    <property type="protein sequence ID" value="MFC5864604.1"/>
    <property type="molecule type" value="Genomic_DNA"/>
</dbReference>
<dbReference type="Pfam" id="PF12840">
    <property type="entry name" value="HTH_20"/>
    <property type="match status" value="1"/>
</dbReference>
<evidence type="ECO:0000256" key="1">
    <source>
        <dbReference type="SAM" id="MobiDB-lite"/>
    </source>
</evidence>
<dbReference type="Proteomes" id="UP001596091">
    <property type="component" value="Unassembled WGS sequence"/>
</dbReference>
<dbReference type="RefSeq" id="WP_263332894.1">
    <property type="nucleotide sequence ID" value="NZ_JAGSYH010000001.1"/>
</dbReference>
<evidence type="ECO:0000313" key="3">
    <source>
        <dbReference type="EMBL" id="MFC5864604.1"/>
    </source>
</evidence>
<dbReference type="CDD" id="cd00090">
    <property type="entry name" value="HTH_ARSR"/>
    <property type="match status" value="1"/>
</dbReference>
<evidence type="ECO:0000313" key="4">
    <source>
        <dbReference type="Proteomes" id="UP001596091"/>
    </source>
</evidence>
<proteinExistence type="predicted"/>
<feature type="domain" description="HTH arsR-type" evidence="2">
    <location>
        <begin position="47"/>
        <end position="141"/>
    </location>
</feature>
<comment type="caution">
    <text evidence="3">The sequence shown here is derived from an EMBL/GenBank/DDBJ whole genome shotgun (WGS) entry which is preliminary data.</text>
</comment>
<dbReference type="InterPro" id="IPR036388">
    <property type="entry name" value="WH-like_DNA-bd_sf"/>
</dbReference>
<feature type="compositionally biased region" description="Basic and acidic residues" evidence="1">
    <location>
        <begin position="16"/>
        <end position="28"/>
    </location>
</feature>
<gene>
    <name evidence="3" type="ORF">ACFPT7_20010</name>
</gene>
<dbReference type="PANTHER" id="PTHR38600">
    <property type="entry name" value="TRANSCRIPTIONAL REGULATORY PROTEIN"/>
    <property type="match status" value="1"/>
</dbReference>
<keyword evidence="4" id="KW-1185">Reference proteome</keyword>
<dbReference type="SUPFAM" id="SSF46785">
    <property type="entry name" value="Winged helix' DNA-binding domain"/>
    <property type="match status" value="1"/>
</dbReference>